<proteinExistence type="predicted"/>
<protein>
    <submittedName>
        <fullName evidence="2">Uncharacterized protein</fullName>
    </submittedName>
</protein>
<keyword evidence="1" id="KW-0472">Membrane</keyword>
<feature type="transmembrane region" description="Helical" evidence="1">
    <location>
        <begin position="33"/>
        <end position="51"/>
    </location>
</feature>
<organism evidence="2 3">
    <name type="scientific">Enterococcus mundtii</name>
    <dbReference type="NCBI Taxonomy" id="53346"/>
    <lineage>
        <taxon>Bacteria</taxon>
        <taxon>Bacillati</taxon>
        <taxon>Bacillota</taxon>
        <taxon>Bacilli</taxon>
        <taxon>Lactobacillales</taxon>
        <taxon>Enterococcaceae</taxon>
        <taxon>Enterococcus</taxon>
    </lineage>
</organism>
<accession>A0AAI8WBE9</accession>
<gene>
    <name evidence="2" type="ORF">EM151A_2194</name>
</gene>
<keyword evidence="1" id="KW-1133">Transmembrane helix</keyword>
<name>A0AAI8WBE9_ENTMU</name>
<dbReference type="EMBL" id="AP019810">
    <property type="protein sequence ID" value="BBM15381.1"/>
    <property type="molecule type" value="Genomic_DNA"/>
</dbReference>
<sequence>MTNYHSKPFTFLRLALYTLCSLNLYYQFITNSIFTWALYLLAMGFVAYDVFDMIKTRKQSINFYMYMRSG</sequence>
<dbReference type="Proteomes" id="UP000509460">
    <property type="component" value="Chromosome"/>
</dbReference>
<dbReference type="AlphaFoldDB" id="A0AAI8WBE9"/>
<dbReference type="RefSeq" id="WP_023519164.1">
    <property type="nucleotide sequence ID" value="NZ_JBEUIS010000019.1"/>
</dbReference>
<evidence type="ECO:0000313" key="3">
    <source>
        <dbReference type="Proteomes" id="UP000509460"/>
    </source>
</evidence>
<evidence type="ECO:0000256" key="1">
    <source>
        <dbReference type="SAM" id="Phobius"/>
    </source>
</evidence>
<evidence type="ECO:0000313" key="2">
    <source>
        <dbReference type="EMBL" id="BBM15381.1"/>
    </source>
</evidence>
<keyword evidence="1" id="KW-0812">Transmembrane</keyword>
<reference evidence="2 3" key="1">
    <citation type="submission" date="2019-07" db="EMBL/GenBank/DDBJ databases">
        <title>antibiotic susceptibility of plant-derived lactic acid bacteria.</title>
        <authorList>
            <person name="Sugiyama M."/>
            <person name="Noda M."/>
        </authorList>
    </citation>
    <scope>NUCLEOTIDE SEQUENCE [LARGE SCALE GENOMIC DNA]</scope>
    <source>
        <strain evidence="2 3">15-1A</strain>
    </source>
</reference>